<gene>
    <name evidence="9" type="primary">ascC</name>
</gene>
<dbReference type="InterPro" id="IPR004839">
    <property type="entry name" value="Aminotransferase_I/II_large"/>
</dbReference>
<dbReference type="InterPro" id="IPR015422">
    <property type="entry name" value="PyrdxlP-dep_Trfase_small"/>
</dbReference>
<dbReference type="SUPFAM" id="SSF53383">
    <property type="entry name" value="PLP-dependent transferases"/>
    <property type="match status" value="1"/>
</dbReference>
<evidence type="ECO:0000256" key="1">
    <source>
        <dbReference type="ARBA" id="ARBA00001933"/>
    </source>
</evidence>
<evidence type="ECO:0000256" key="5">
    <source>
        <dbReference type="ARBA" id="ARBA00022679"/>
    </source>
</evidence>
<reference evidence="9" key="1">
    <citation type="submission" date="2015-09" db="EMBL/GenBank/DDBJ databases">
        <title>Ascarosides mediate interactions between pinewood nematode and its vector beetle.</title>
        <authorList>
            <person name="Zhao L."/>
            <person name="Zhang X."/>
            <person name="Wei Y."/>
            <person name="Zhou J."/>
            <person name="Zhang W."/>
            <person name="Qin P."/>
            <person name="Chinta S."/>
            <person name="Kong X."/>
            <person name="Liu Y."/>
            <person name="Yu H.-Y."/>
            <person name="Hu S.-N."/>
            <person name="Zou Z."/>
            <person name="Butcher R.A."/>
            <person name="Sun J."/>
        </authorList>
    </citation>
    <scope>NUCLEOTIDE SEQUENCE</scope>
</reference>
<comment type="cofactor">
    <cofactor evidence="1">
        <name>pyridoxal 5'-phosphate</name>
        <dbReference type="ChEBI" id="CHEBI:597326"/>
    </cofactor>
</comment>
<evidence type="ECO:0000256" key="7">
    <source>
        <dbReference type="ARBA" id="ARBA00024016"/>
    </source>
</evidence>
<name>A0A120MH82_MONAT</name>
<dbReference type="InterPro" id="IPR015421">
    <property type="entry name" value="PyrdxlP-dep_Trfase_major"/>
</dbReference>
<dbReference type="PANTHER" id="PTHR43807:SF20">
    <property type="entry name" value="FI04487P"/>
    <property type="match status" value="1"/>
</dbReference>
<sequence>MSDKLAVLPRLQGIEKSIWKEYGELAEKYKPLNLGLGFPDFSPPKFVTDALKEVLNTEDPLLHQYSRPTGHLHLVKVLANLYTRLLQRDVNAETEILVTLGASEGLLCAVTGLVGEGDEVIIIEPYFDVYVPLIKIAGGVPKFVALKPKSKTDGISSSADWVFDPKELESLFNSKTKAIILNTPNNPLGKVFDLSELTLIADLCKKWNVLCISDEVYEFMVYKPNEHIRIASLPGMWERTVTIGSAGKTFCATGWKVGWVYGSANLLRSLQIVHHYSVYGGSTPMEKAIAIAVEKELSRFGEPDSYFVTLQNELKTKRDYIVKKLSEANMNPVIPDGGFLIIADWSQLESRIDLSSEKGDNKDERFTKWLIKNIGLGGIPPTVFYNEKNKGVVENFVRFCFIKKQENLDKAAELLMKLN</sequence>
<dbReference type="GO" id="GO:0030170">
    <property type="term" value="F:pyridoxal phosphate binding"/>
    <property type="evidence" value="ECO:0007669"/>
    <property type="project" value="InterPro"/>
</dbReference>
<evidence type="ECO:0000259" key="8">
    <source>
        <dbReference type="Pfam" id="PF00155"/>
    </source>
</evidence>
<dbReference type="AlphaFoldDB" id="A0A120MH82"/>
<dbReference type="Gene3D" id="3.90.1150.10">
    <property type="entry name" value="Aspartate Aminotransferase, domain 1"/>
    <property type="match status" value="1"/>
</dbReference>
<dbReference type="Gene3D" id="3.40.640.10">
    <property type="entry name" value="Type I PLP-dependent aspartate aminotransferase-like (Major domain)"/>
    <property type="match status" value="1"/>
</dbReference>
<keyword evidence="4" id="KW-0032">Aminotransferase</keyword>
<comment type="subunit">
    <text evidence="3">Homodimer.</text>
</comment>
<dbReference type="GO" id="GO:0070189">
    <property type="term" value="P:kynurenine metabolic process"/>
    <property type="evidence" value="ECO:0007669"/>
    <property type="project" value="UniProtKB-ARBA"/>
</dbReference>
<evidence type="ECO:0000313" key="9">
    <source>
        <dbReference type="EMBL" id="AMH84309.1"/>
    </source>
</evidence>
<dbReference type="CDD" id="cd00609">
    <property type="entry name" value="AAT_like"/>
    <property type="match status" value="1"/>
</dbReference>
<comment type="similarity">
    <text evidence="2">Belongs to the class-I pyridoxal-phosphate-dependent aminotransferase family.</text>
</comment>
<keyword evidence="6" id="KW-0663">Pyridoxal phosphate</keyword>
<comment type="pathway">
    <text evidence="7">Amino-acid degradation; L-kynurenine degradation; kynurenate from L-kynurenine: step 1/2.</text>
</comment>
<dbReference type="GO" id="GO:0005739">
    <property type="term" value="C:mitochondrion"/>
    <property type="evidence" value="ECO:0007669"/>
    <property type="project" value="TreeGrafter"/>
</dbReference>
<dbReference type="GO" id="GO:0016212">
    <property type="term" value="F:kynurenine-oxoglutarate transaminase activity"/>
    <property type="evidence" value="ECO:0007669"/>
    <property type="project" value="UniProtKB-ARBA"/>
</dbReference>
<dbReference type="Pfam" id="PF00155">
    <property type="entry name" value="Aminotran_1_2"/>
    <property type="match status" value="1"/>
</dbReference>
<dbReference type="EMBL" id="KT768114">
    <property type="protein sequence ID" value="AMH84309.1"/>
    <property type="molecule type" value="mRNA"/>
</dbReference>
<dbReference type="PANTHER" id="PTHR43807">
    <property type="entry name" value="FI04487P"/>
    <property type="match status" value="1"/>
</dbReference>
<evidence type="ECO:0000256" key="2">
    <source>
        <dbReference type="ARBA" id="ARBA00007441"/>
    </source>
</evidence>
<proteinExistence type="evidence at transcript level"/>
<accession>A0A120MH82</accession>
<evidence type="ECO:0000256" key="4">
    <source>
        <dbReference type="ARBA" id="ARBA00022576"/>
    </source>
</evidence>
<dbReference type="InterPro" id="IPR015424">
    <property type="entry name" value="PyrdxlP-dep_Trfase"/>
</dbReference>
<dbReference type="InterPro" id="IPR051326">
    <property type="entry name" value="Kynurenine-oxoglutarate_AT"/>
</dbReference>
<organism evidence="9">
    <name type="scientific">Monochamus alternatus</name>
    <name type="common">Japanese pine sawyer beetle</name>
    <dbReference type="NCBI Taxonomy" id="192382"/>
    <lineage>
        <taxon>Eukaryota</taxon>
        <taxon>Metazoa</taxon>
        <taxon>Ecdysozoa</taxon>
        <taxon>Arthropoda</taxon>
        <taxon>Hexapoda</taxon>
        <taxon>Insecta</taxon>
        <taxon>Pterygota</taxon>
        <taxon>Neoptera</taxon>
        <taxon>Endopterygota</taxon>
        <taxon>Coleoptera</taxon>
        <taxon>Polyphaga</taxon>
        <taxon>Cucujiformia</taxon>
        <taxon>Chrysomeloidea</taxon>
        <taxon>Cerambycidae</taxon>
        <taxon>Lamiinae</taxon>
        <taxon>Monochamini</taxon>
        <taxon>Monochamus</taxon>
    </lineage>
</organism>
<evidence type="ECO:0000256" key="6">
    <source>
        <dbReference type="ARBA" id="ARBA00022898"/>
    </source>
</evidence>
<keyword evidence="5" id="KW-0808">Transferase</keyword>
<feature type="domain" description="Aminotransferase class I/classII large" evidence="8">
    <location>
        <begin position="31"/>
        <end position="413"/>
    </location>
</feature>
<dbReference type="FunFam" id="3.40.640.10:FF:000024">
    <property type="entry name" value="Kynurenine--oxoglutarate transaminase 3"/>
    <property type="match status" value="1"/>
</dbReference>
<dbReference type="FunFam" id="3.90.1150.10:FF:000021">
    <property type="entry name" value="Kynurenine--oxoglutarate transaminase 3"/>
    <property type="match status" value="1"/>
</dbReference>
<evidence type="ECO:0000256" key="3">
    <source>
        <dbReference type="ARBA" id="ARBA00011738"/>
    </source>
</evidence>
<protein>
    <submittedName>
        <fullName evidence="9">Ascarylose C</fullName>
    </submittedName>
</protein>